<keyword evidence="3" id="KW-1185">Reference proteome</keyword>
<accession>A0A6H5HYF2</accession>
<dbReference type="EMBL" id="CADCXU010035229">
    <property type="protein sequence ID" value="CAB0020325.1"/>
    <property type="molecule type" value="Genomic_DNA"/>
</dbReference>
<sequence>MGSGEKWHSPAGLEPDNHCSAGRRLKHFGHGEPGGEAMLPIALRNNFDISFLFEFCCIHGQGPWANAPIVFKIRVSR</sequence>
<evidence type="ECO:0000256" key="1">
    <source>
        <dbReference type="SAM" id="MobiDB-lite"/>
    </source>
</evidence>
<name>A0A6H5HYF2_9HEMI</name>
<organism evidence="2 3">
    <name type="scientific">Nesidiocoris tenuis</name>
    <dbReference type="NCBI Taxonomy" id="355587"/>
    <lineage>
        <taxon>Eukaryota</taxon>
        <taxon>Metazoa</taxon>
        <taxon>Ecdysozoa</taxon>
        <taxon>Arthropoda</taxon>
        <taxon>Hexapoda</taxon>
        <taxon>Insecta</taxon>
        <taxon>Pterygota</taxon>
        <taxon>Neoptera</taxon>
        <taxon>Paraneoptera</taxon>
        <taxon>Hemiptera</taxon>
        <taxon>Heteroptera</taxon>
        <taxon>Panheteroptera</taxon>
        <taxon>Cimicomorpha</taxon>
        <taxon>Miridae</taxon>
        <taxon>Dicyphina</taxon>
        <taxon>Nesidiocoris</taxon>
    </lineage>
</organism>
<reference evidence="2 3" key="1">
    <citation type="submission" date="2020-02" db="EMBL/GenBank/DDBJ databases">
        <authorList>
            <person name="Ferguson B K."/>
        </authorList>
    </citation>
    <scope>NUCLEOTIDE SEQUENCE [LARGE SCALE GENOMIC DNA]</scope>
</reference>
<feature type="region of interest" description="Disordered" evidence="1">
    <location>
        <begin position="1"/>
        <end position="27"/>
    </location>
</feature>
<dbReference type="AlphaFoldDB" id="A0A6H5HYF2"/>
<dbReference type="Proteomes" id="UP000479000">
    <property type="component" value="Unassembled WGS sequence"/>
</dbReference>
<evidence type="ECO:0000313" key="2">
    <source>
        <dbReference type="EMBL" id="CAB0020325.1"/>
    </source>
</evidence>
<protein>
    <submittedName>
        <fullName evidence="2">Uncharacterized protein</fullName>
    </submittedName>
</protein>
<proteinExistence type="predicted"/>
<evidence type="ECO:0000313" key="3">
    <source>
        <dbReference type="Proteomes" id="UP000479000"/>
    </source>
</evidence>
<gene>
    <name evidence="2" type="ORF">NTEN_LOCUS23916</name>
</gene>
<feature type="non-terminal residue" evidence="2">
    <location>
        <position position="77"/>
    </location>
</feature>